<dbReference type="Gene3D" id="1.10.760.10">
    <property type="entry name" value="Cytochrome c-like domain"/>
    <property type="match status" value="2"/>
</dbReference>
<feature type="domain" description="Cytochrome c" evidence="8">
    <location>
        <begin position="454"/>
        <end position="596"/>
    </location>
</feature>
<dbReference type="GO" id="GO:0004130">
    <property type="term" value="F:cytochrome-c peroxidase activity"/>
    <property type="evidence" value="ECO:0007669"/>
    <property type="project" value="TreeGrafter"/>
</dbReference>
<dbReference type="InterPro" id="IPR009056">
    <property type="entry name" value="Cyt_c-like_dom"/>
</dbReference>
<evidence type="ECO:0000256" key="7">
    <source>
        <dbReference type="PROSITE-ProRule" id="PRU00433"/>
    </source>
</evidence>
<dbReference type="PANTHER" id="PTHR30600:SF10">
    <property type="entry name" value="BLL6722 PROTEIN"/>
    <property type="match status" value="1"/>
</dbReference>
<protein>
    <submittedName>
        <fullName evidence="9">Cytochrome c peroxidase</fullName>
    </submittedName>
</protein>
<evidence type="ECO:0000256" key="1">
    <source>
        <dbReference type="ARBA" id="ARBA00004196"/>
    </source>
</evidence>
<reference evidence="9 10" key="1">
    <citation type="submission" date="2016-11" db="EMBL/GenBank/DDBJ databases">
        <authorList>
            <person name="Jaros S."/>
            <person name="Januszkiewicz K."/>
            <person name="Wedrychowicz H."/>
        </authorList>
    </citation>
    <scope>NUCLEOTIDE SEQUENCE [LARGE SCALE GENOMIC DNA]</scope>
    <source>
        <strain evidence="9 10">DSM 26897</strain>
    </source>
</reference>
<dbReference type="GO" id="GO:0046872">
    <property type="term" value="F:metal ion binding"/>
    <property type="evidence" value="ECO:0007669"/>
    <property type="project" value="UniProtKB-KW"/>
</dbReference>
<sequence>MRKPFLPATVLAFLLCYAVLVAGLLPACGVNKPKDEAAALRQWYGLEQDSLQQDLSMLDSFVQQGAALPQLQQQFSAARNSYKHVEGVVEYYFQGLTRRINGPALPDIHTEDNQVWPPHGFQLVEQYLYGGFADTLRPLLSNEIKLLQTDLNFVLSNLEATAILPRHVHEMVQHQLIRIATLGITGFDAPLSKLSLTESDAALVGLQRMLQAVGQPDRSGNAFAAARNYLQQHQDFDAFDRMVFLQQFMAPLSLQLAPAQKDPADSLFTKPFDGSLAALLQGKGFDPDFYTNYASAKSNTAKVALGKQLFYDNRLSKSSTLSCASCHQPEKYFTDGLPKAANGVHGGSLQRNTPSLFYASLQRDQFYDHRSNTLEDQVNQVMDNSDEFGMQASFAARKLSQDSGYRQLFKAAFGVDSIGGYQVRNAVAAYIRSLNPFRSRFDDYMRGNKAAMNTQELEGFNLFAGKAKCATCHFIPLFNGTVPPWFGKSESEIIGVPAKAVWEKATIDGDVGRYQWNQLEELRFAFKTPTVRNSEKTAPYMHNGVYQNLEDVVRFYQKGGGVGLGMNLPYQSLPFDSLQLNAREQQAVVAFLKTLTDR</sequence>
<dbReference type="GO" id="GO:0009055">
    <property type="term" value="F:electron transfer activity"/>
    <property type="evidence" value="ECO:0007669"/>
    <property type="project" value="InterPro"/>
</dbReference>
<dbReference type="AlphaFoldDB" id="A0A1M5ACI9"/>
<dbReference type="Gene3D" id="1.20.1420.20">
    <property type="entry name" value="M75 peptidase, HXXE motif"/>
    <property type="match status" value="1"/>
</dbReference>
<keyword evidence="10" id="KW-1185">Reference proteome</keyword>
<dbReference type="OrthoDB" id="9805202at2"/>
<evidence type="ECO:0000256" key="6">
    <source>
        <dbReference type="ARBA" id="ARBA00023004"/>
    </source>
</evidence>
<keyword evidence="5" id="KW-0560">Oxidoreductase</keyword>
<evidence type="ECO:0000256" key="5">
    <source>
        <dbReference type="ARBA" id="ARBA00023002"/>
    </source>
</evidence>
<dbReference type="PANTHER" id="PTHR30600">
    <property type="entry name" value="CYTOCHROME C PEROXIDASE-RELATED"/>
    <property type="match status" value="1"/>
</dbReference>
<dbReference type="InterPro" id="IPR036909">
    <property type="entry name" value="Cyt_c-like_dom_sf"/>
</dbReference>
<accession>A0A1M5ACI9</accession>
<dbReference type="GO" id="GO:0020037">
    <property type="term" value="F:heme binding"/>
    <property type="evidence" value="ECO:0007669"/>
    <property type="project" value="InterPro"/>
</dbReference>
<comment type="subcellular location">
    <subcellularLocation>
        <location evidence="1">Cell envelope</location>
    </subcellularLocation>
</comment>
<evidence type="ECO:0000256" key="4">
    <source>
        <dbReference type="ARBA" id="ARBA00022729"/>
    </source>
</evidence>
<organism evidence="9 10">
    <name type="scientific">Cnuella takakiae</name>
    <dbReference type="NCBI Taxonomy" id="1302690"/>
    <lineage>
        <taxon>Bacteria</taxon>
        <taxon>Pseudomonadati</taxon>
        <taxon>Bacteroidota</taxon>
        <taxon>Chitinophagia</taxon>
        <taxon>Chitinophagales</taxon>
        <taxon>Chitinophagaceae</taxon>
        <taxon>Cnuella</taxon>
    </lineage>
</organism>
<dbReference type="SUPFAM" id="SSF46626">
    <property type="entry name" value="Cytochrome c"/>
    <property type="match status" value="2"/>
</dbReference>
<evidence type="ECO:0000256" key="3">
    <source>
        <dbReference type="ARBA" id="ARBA00022723"/>
    </source>
</evidence>
<dbReference type="Pfam" id="PF03150">
    <property type="entry name" value="CCP_MauG"/>
    <property type="match status" value="1"/>
</dbReference>
<evidence type="ECO:0000313" key="9">
    <source>
        <dbReference type="EMBL" id="SHF27864.1"/>
    </source>
</evidence>
<dbReference type="InterPro" id="IPR004852">
    <property type="entry name" value="Di-haem_cyt_c_peroxidsae"/>
</dbReference>
<dbReference type="InterPro" id="IPR051395">
    <property type="entry name" value="Cytochrome_c_Peroxidase/MauG"/>
</dbReference>
<dbReference type="InterPro" id="IPR038352">
    <property type="entry name" value="Imelysin_sf"/>
</dbReference>
<keyword evidence="6 7" id="KW-0408">Iron</keyword>
<dbReference type="STRING" id="1302690.BUE76_08985"/>
<keyword evidence="2 7" id="KW-0349">Heme</keyword>
<name>A0A1M5ACI9_9BACT</name>
<keyword evidence="9" id="KW-0575">Peroxidase</keyword>
<keyword evidence="4" id="KW-0732">Signal</keyword>
<keyword evidence="3 7" id="KW-0479">Metal-binding</keyword>
<dbReference type="RefSeq" id="WP_083596478.1">
    <property type="nucleotide sequence ID" value="NZ_FQUO01000006.1"/>
</dbReference>
<evidence type="ECO:0000256" key="2">
    <source>
        <dbReference type="ARBA" id="ARBA00022617"/>
    </source>
</evidence>
<evidence type="ECO:0000313" key="10">
    <source>
        <dbReference type="Proteomes" id="UP000184368"/>
    </source>
</evidence>
<dbReference type="EMBL" id="FQUO01000006">
    <property type="protein sequence ID" value="SHF27864.1"/>
    <property type="molecule type" value="Genomic_DNA"/>
</dbReference>
<gene>
    <name evidence="9" type="ORF">SAMN05444008_106205</name>
</gene>
<evidence type="ECO:0000259" key="8">
    <source>
        <dbReference type="PROSITE" id="PS51007"/>
    </source>
</evidence>
<dbReference type="Proteomes" id="UP000184368">
    <property type="component" value="Unassembled WGS sequence"/>
</dbReference>
<feature type="domain" description="Cytochrome c" evidence="8">
    <location>
        <begin position="301"/>
        <end position="435"/>
    </location>
</feature>
<proteinExistence type="predicted"/>
<dbReference type="GO" id="GO:0030313">
    <property type="term" value="C:cell envelope"/>
    <property type="evidence" value="ECO:0007669"/>
    <property type="project" value="UniProtKB-SubCell"/>
</dbReference>
<dbReference type="PROSITE" id="PS51007">
    <property type="entry name" value="CYTC"/>
    <property type="match status" value="2"/>
</dbReference>